<sequence length="115" mass="12360">MCPETTQFSNYQTLAFSLSLSNFSPPWLHGGYLPPSSTPPFIDHQLDLHLLTPPEPHAHYLNPNLLLPVTSAVAAPTKPVATTPGEGSNYGKITDEFIGADTIGQVCQVIVSSLM</sequence>
<dbReference type="EMBL" id="CAKMRJ010001112">
    <property type="protein sequence ID" value="CAH1422312.1"/>
    <property type="molecule type" value="Genomic_DNA"/>
</dbReference>
<protein>
    <submittedName>
        <fullName evidence="1">Uncharacterized protein</fullName>
    </submittedName>
</protein>
<proteinExistence type="predicted"/>
<gene>
    <name evidence="1" type="ORF">LVIROSA_LOCUS9652</name>
</gene>
<organism evidence="1 2">
    <name type="scientific">Lactuca virosa</name>
    <dbReference type="NCBI Taxonomy" id="75947"/>
    <lineage>
        <taxon>Eukaryota</taxon>
        <taxon>Viridiplantae</taxon>
        <taxon>Streptophyta</taxon>
        <taxon>Embryophyta</taxon>
        <taxon>Tracheophyta</taxon>
        <taxon>Spermatophyta</taxon>
        <taxon>Magnoliopsida</taxon>
        <taxon>eudicotyledons</taxon>
        <taxon>Gunneridae</taxon>
        <taxon>Pentapetalae</taxon>
        <taxon>asterids</taxon>
        <taxon>campanulids</taxon>
        <taxon>Asterales</taxon>
        <taxon>Asteraceae</taxon>
        <taxon>Cichorioideae</taxon>
        <taxon>Cichorieae</taxon>
        <taxon>Lactucinae</taxon>
        <taxon>Lactuca</taxon>
    </lineage>
</organism>
<evidence type="ECO:0000313" key="1">
    <source>
        <dbReference type="EMBL" id="CAH1422312.1"/>
    </source>
</evidence>
<accession>A0AAU9M988</accession>
<name>A0AAU9M988_9ASTR</name>
<dbReference type="AlphaFoldDB" id="A0AAU9M988"/>
<reference evidence="1 2" key="1">
    <citation type="submission" date="2022-01" db="EMBL/GenBank/DDBJ databases">
        <authorList>
            <person name="Xiong W."/>
            <person name="Schranz E."/>
        </authorList>
    </citation>
    <scope>NUCLEOTIDE SEQUENCE [LARGE SCALE GENOMIC DNA]</scope>
</reference>
<dbReference type="Proteomes" id="UP001157418">
    <property type="component" value="Unassembled WGS sequence"/>
</dbReference>
<evidence type="ECO:0000313" key="2">
    <source>
        <dbReference type="Proteomes" id="UP001157418"/>
    </source>
</evidence>
<comment type="caution">
    <text evidence="1">The sequence shown here is derived from an EMBL/GenBank/DDBJ whole genome shotgun (WGS) entry which is preliminary data.</text>
</comment>
<keyword evidence="2" id="KW-1185">Reference proteome</keyword>